<evidence type="ECO:0000256" key="1">
    <source>
        <dbReference type="SAM" id="MobiDB-lite"/>
    </source>
</evidence>
<accession>A0A1A9WGG3</accession>
<dbReference type="Proteomes" id="UP000091820">
    <property type="component" value="Unassembled WGS sequence"/>
</dbReference>
<feature type="compositionally biased region" description="Basic and acidic residues" evidence="1">
    <location>
        <begin position="721"/>
        <end position="739"/>
    </location>
</feature>
<feature type="compositionally biased region" description="Basic and acidic residues" evidence="1">
    <location>
        <begin position="1017"/>
        <end position="1028"/>
    </location>
</feature>
<feature type="compositionally biased region" description="Polar residues" evidence="1">
    <location>
        <begin position="486"/>
        <end position="500"/>
    </location>
</feature>
<feature type="compositionally biased region" description="Basic and acidic residues" evidence="1">
    <location>
        <begin position="565"/>
        <end position="594"/>
    </location>
</feature>
<feature type="compositionally biased region" description="Polar residues" evidence="1">
    <location>
        <begin position="913"/>
        <end position="923"/>
    </location>
</feature>
<feature type="region of interest" description="Disordered" evidence="1">
    <location>
        <begin position="89"/>
        <end position="122"/>
    </location>
</feature>
<feature type="compositionally biased region" description="Basic and acidic residues" evidence="1">
    <location>
        <begin position="523"/>
        <end position="537"/>
    </location>
</feature>
<protein>
    <submittedName>
        <fullName evidence="3">Uncharacterized protein</fullName>
    </submittedName>
</protein>
<evidence type="ECO:0000313" key="4">
    <source>
        <dbReference type="Proteomes" id="UP000091820"/>
    </source>
</evidence>
<reference evidence="3" key="2">
    <citation type="submission" date="2020-05" db="UniProtKB">
        <authorList>
            <consortium name="EnsemblMetazoa"/>
        </authorList>
    </citation>
    <scope>IDENTIFICATION</scope>
    <source>
        <strain evidence="3">IAEA</strain>
    </source>
</reference>
<feature type="compositionally biased region" description="Basic and acidic residues" evidence="1">
    <location>
        <begin position="214"/>
        <end position="257"/>
    </location>
</feature>
<dbReference type="EnsemblMetazoa" id="GBRI018833-RA">
    <property type="protein sequence ID" value="GBRI018833-PA"/>
    <property type="gene ID" value="GBRI018833"/>
</dbReference>
<feature type="region of interest" description="Disordered" evidence="1">
    <location>
        <begin position="983"/>
        <end position="1028"/>
    </location>
</feature>
<feature type="compositionally biased region" description="Basic and acidic residues" evidence="1">
    <location>
        <begin position="461"/>
        <end position="483"/>
    </location>
</feature>
<feature type="region of interest" description="Disordered" evidence="1">
    <location>
        <begin position="1256"/>
        <end position="1284"/>
    </location>
</feature>
<feature type="compositionally biased region" description="Basic and acidic residues" evidence="1">
    <location>
        <begin position="672"/>
        <end position="711"/>
    </location>
</feature>
<feature type="compositionally biased region" description="Basic residues" evidence="1">
    <location>
        <begin position="659"/>
        <end position="671"/>
    </location>
</feature>
<organism evidence="3 4">
    <name type="scientific">Glossina brevipalpis</name>
    <dbReference type="NCBI Taxonomy" id="37001"/>
    <lineage>
        <taxon>Eukaryota</taxon>
        <taxon>Metazoa</taxon>
        <taxon>Ecdysozoa</taxon>
        <taxon>Arthropoda</taxon>
        <taxon>Hexapoda</taxon>
        <taxon>Insecta</taxon>
        <taxon>Pterygota</taxon>
        <taxon>Neoptera</taxon>
        <taxon>Endopterygota</taxon>
        <taxon>Diptera</taxon>
        <taxon>Brachycera</taxon>
        <taxon>Muscomorpha</taxon>
        <taxon>Hippoboscoidea</taxon>
        <taxon>Glossinidae</taxon>
        <taxon>Glossina</taxon>
    </lineage>
</organism>
<keyword evidence="2" id="KW-0812">Transmembrane</keyword>
<feature type="compositionally biased region" description="Basic and acidic residues" evidence="1">
    <location>
        <begin position="503"/>
        <end position="514"/>
    </location>
</feature>
<feature type="compositionally biased region" description="Basic and acidic residues" evidence="1">
    <location>
        <begin position="630"/>
        <end position="641"/>
    </location>
</feature>
<keyword evidence="2" id="KW-1133">Transmembrane helix</keyword>
<dbReference type="VEuPathDB" id="VectorBase:GBRI018833"/>
<feature type="compositionally biased region" description="Basic and acidic residues" evidence="1">
    <location>
        <begin position="1265"/>
        <end position="1284"/>
    </location>
</feature>
<reference evidence="4" key="1">
    <citation type="submission" date="2014-03" db="EMBL/GenBank/DDBJ databases">
        <authorList>
            <person name="Aksoy S."/>
            <person name="Warren W."/>
            <person name="Wilson R.K."/>
        </authorList>
    </citation>
    <scope>NUCLEOTIDE SEQUENCE [LARGE SCALE GENOMIC DNA]</scope>
    <source>
        <strain evidence="4">IAEA</strain>
    </source>
</reference>
<feature type="region of interest" description="Disordered" evidence="1">
    <location>
        <begin position="564"/>
        <end position="739"/>
    </location>
</feature>
<name>A0A1A9WGG3_9MUSC</name>
<feature type="region of interest" description="Disordered" evidence="1">
    <location>
        <begin position="804"/>
        <end position="940"/>
    </location>
</feature>
<feature type="compositionally biased region" description="Basic and acidic residues" evidence="1">
    <location>
        <begin position="901"/>
        <end position="912"/>
    </location>
</feature>
<proteinExistence type="predicted"/>
<keyword evidence="2" id="KW-0472">Membrane</keyword>
<feature type="compositionally biased region" description="Basic and acidic residues" evidence="1">
    <location>
        <begin position="264"/>
        <end position="284"/>
    </location>
</feature>
<feature type="region of interest" description="Disordered" evidence="1">
    <location>
        <begin position="755"/>
        <end position="785"/>
    </location>
</feature>
<feature type="compositionally biased region" description="Low complexity" evidence="1">
    <location>
        <begin position="643"/>
        <end position="657"/>
    </location>
</feature>
<feature type="region of interest" description="Disordered" evidence="1">
    <location>
        <begin position="461"/>
        <end position="542"/>
    </location>
</feature>
<dbReference type="STRING" id="37001.A0A1A9WGG3"/>
<feature type="region of interest" description="Disordered" evidence="1">
    <location>
        <begin position="211"/>
        <end position="284"/>
    </location>
</feature>
<keyword evidence="4" id="KW-1185">Reference proteome</keyword>
<evidence type="ECO:0000256" key="2">
    <source>
        <dbReference type="SAM" id="Phobius"/>
    </source>
</evidence>
<feature type="compositionally biased region" description="Basic and acidic residues" evidence="1">
    <location>
        <begin position="611"/>
        <end position="621"/>
    </location>
</feature>
<evidence type="ECO:0000313" key="3">
    <source>
        <dbReference type="EnsemblMetazoa" id="GBRI018833-PA"/>
    </source>
</evidence>
<feature type="transmembrane region" description="Helical" evidence="2">
    <location>
        <begin position="1209"/>
        <end position="1230"/>
    </location>
</feature>
<sequence>MFRFSKLSIVSKLTYYNWYRNPIKRNIGSCCEPLSCPSLLRNCVSKSSVCLSKNLIVCGTVLRRKNYESIYITGRREYHIQRKFSTKSTITDDTTNDKEDKTGNKSPNTPKKPRRKYIKSTPKIKSLDTTSNSLAITKRTEKRAIEPINSNYFINVKFAEEGIKLAEKINKSKHVSELKKIYESNKLNESVGSKESSQDVNENVPKVSQEIVEDTNKGTSENKNETAEDTGREALKGSKEIAEDPNKEEFKEAKENAEGTYKTTSKESKEVVEGDQKTMSKESKEIAEAILKETSRDAEKIAEESRKTSSKERKEILDEKISKAVQVISKDTDKIESEEVDTVSEGDQSNLLKEINVISEGDHKTTSKESKEIAEVALQETSPDAKEIAEESNKTCLRKWKETSGEKISKAVQNTDKIESEEVNAVSEGDQSNLLKDIKLISEHVHKRISKKAKETFENTKKQAFKESKEISEEEAEKKEDIKLNANETNSSENFVESITSSKVEENNETKNESEETAALNARKTDDTKIETEKTSKLNEVNEMNDVTMFEDANAGLPTLILSEPKFDADNIEIDKESKKLSESNESKEIKETSSDDSTVSKTSKDNTLTKNKEAEREDNNSKVITEVIEMEKQVNDEKNKKISNNSEASENANEIIKFFKKSKKKLNKTKKTTEAIEKTSVEDVKQKQKEEETSVSKKFSKTEEKKRKDSAFQPSPHRSHNTEEQKEHISKADLPPKKVHIEYIESKNLKDVEVTKSPSLDHNVKPIRRRRLSKRRSETTTDPMVLKLIRRFQINSETPKSYEYKKTSATNPSLLTRADLSVENPEKKKTSQKKAAPPTDPINVKTQDNDKTSKTSSRSTVTGANEADKTFKRNSMISFRSTAAKDSKTEKASTANNRKTVKDLETNKTKETNSISDSNSEINTDDKSETISRSSKFANKTSQISEISKISDIESKMNPTLRVKFLEDKSSDFDLKTEKLEDNKSKSTQAKKSSKKTAIGNLEDMGPSTKKKYIRKSPETEKNIKSEPRKILVKSNAKAKEADLKNIKNSQKNQNFKTKLTKTEFDDFMDKKFSLRTITEAEVEKKLKSKSTQLLNNTAPLKGRTSGNAMQTNNLKTNVWEGQIPKTITEDTSPSSSTSSFKQKADLVPNADAIKYGAYLPPEATSTNIGTQPNPVHLRDENTTATETTNDNKDSDSNYNGGSAKKTYMQIFTFTLWTMLGSSVVYFLADRLSNKDKKSSTPILAINKYLSAFQTRKVSQETNNKTEKEDKKGKKDKRKTKDP</sequence>
<feature type="compositionally biased region" description="Basic residues" evidence="1">
    <location>
        <begin position="766"/>
        <end position="775"/>
    </location>
</feature>